<sequence>MRESNDHASPFADDLLVFSDGSSSSMSGISEVLNVFKSILGLDMNAAKSEIFFSGYTEMEAAALSSQVDIKEGSFPYLGLPLSSQRLSISVMQPFIEKIRNKLNSFTVRFLSFAGKIKLVSSVIYGMVNFWSQVYSLPKAFYTKVDSMCSAFLWKNKTDSASGARVAWRDVCKPRSEGGLGVRNLHEFEVVFKLKQVWNLFANSGSLWVAWMRGNIFGRRGFWATPDSPRFSKTIRAMLQLKPFIATFLKCEIGNGVVAAFWWDSWTTLGPLIYFVGQSGPRMLRLRLDAPVKDAVRNGNWQLPNARSDAVQALQIHLTTIPAPSLTGGEDSFLWRLPSGNYSKTFSSKGTWEQLRIRSQRLPTRDRLLSWGMNVPEVCPLCSSDRETHDHLFFECSLSHDLWEFFAARLCRQTAASSMVSVLAAMLLPPVSSSAHTSTLMKLLLQVTVYALWRERNARIFTTTTTTLSALKNVVDRTIRDRLLSFPSLDGTPSLLESYFACISYPL</sequence>
<gene>
    <name evidence="2" type="ORF">MERR_LOCUS284</name>
</gene>
<dbReference type="Pfam" id="PF13966">
    <property type="entry name" value="zf-RVT"/>
    <property type="match status" value="1"/>
</dbReference>
<dbReference type="InterPro" id="IPR000477">
    <property type="entry name" value="RT_dom"/>
</dbReference>
<dbReference type="PROSITE" id="PS50878">
    <property type="entry name" value="RT_POL"/>
    <property type="match status" value="1"/>
</dbReference>
<dbReference type="OrthoDB" id="1113408at2759"/>
<reference evidence="2" key="1">
    <citation type="submission" date="2020-01" db="EMBL/GenBank/DDBJ databases">
        <authorList>
            <person name="Mishra B."/>
        </authorList>
    </citation>
    <scope>NUCLEOTIDE SEQUENCE [LARGE SCALE GENOMIC DNA]</scope>
</reference>
<accession>A0A6D2HFD2</accession>
<name>A0A6D2HFD2_9BRAS</name>
<dbReference type="PANTHER" id="PTHR33116:SF78">
    <property type="entry name" value="OS12G0587133 PROTEIN"/>
    <property type="match status" value="1"/>
</dbReference>
<proteinExistence type="predicted"/>
<dbReference type="EMBL" id="CACVBM020000022">
    <property type="protein sequence ID" value="CAA7013050.1"/>
    <property type="molecule type" value="Genomic_DNA"/>
</dbReference>
<evidence type="ECO:0000259" key="1">
    <source>
        <dbReference type="PROSITE" id="PS50878"/>
    </source>
</evidence>
<dbReference type="InterPro" id="IPR026960">
    <property type="entry name" value="RVT-Znf"/>
</dbReference>
<feature type="domain" description="Reverse transcriptase" evidence="1">
    <location>
        <begin position="1"/>
        <end position="82"/>
    </location>
</feature>
<dbReference type="AlphaFoldDB" id="A0A6D2HFD2"/>
<comment type="caution">
    <text evidence="2">The sequence shown here is derived from an EMBL/GenBank/DDBJ whole genome shotgun (WGS) entry which is preliminary data.</text>
</comment>
<evidence type="ECO:0000313" key="2">
    <source>
        <dbReference type="EMBL" id="CAA7013050.1"/>
    </source>
</evidence>
<organism evidence="2 3">
    <name type="scientific">Microthlaspi erraticum</name>
    <dbReference type="NCBI Taxonomy" id="1685480"/>
    <lineage>
        <taxon>Eukaryota</taxon>
        <taxon>Viridiplantae</taxon>
        <taxon>Streptophyta</taxon>
        <taxon>Embryophyta</taxon>
        <taxon>Tracheophyta</taxon>
        <taxon>Spermatophyta</taxon>
        <taxon>Magnoliopsida</taxon>
        <taxon>eudicotyledons</taxon>
        <taxon>Gunneridae</taxon>
        <taxon>Pentapetalae</taxon>
        <taxon>rosids</taxon>
        <taxon>malvids</taxon>
        <taxon>Brassicales</taxon>
        <taxon>Brassicaceae</taxon>
        <taxon>Coluteocarpeae</taxon>
        <taxon>Microthlaspi</taxon>
    </lineage>
</organism>
<evidence type="ECO:0000313" key="3">
    <source>
        <dbReference type="Proteomes" id="UP000467841"/>
    </source>
</evidence>
<dbReference type="Proteomes" id="UP000467841">
    <property type="component" value="Unassembled WGS sequence"/>
</dbReference>
<keyword evidence="3" id="KW-1185">Reference proteome</keyword>
<dbReference type="PANTHER" id="PTHR33116">
    <property type="entry name" value="REVERSE TRANSCRIPTASE ZINC-BINDING DOMAIN-CONTAINING PROTEIN-RELATED-RELATED"/>
    <property type="match status" value="1"/>
</dbReference>
<protein>
    <recommendedName>
        <fullName evidence="1">Reverse transcriptase domain-containing protein</fullName>
    </recommendedName>
</protein>